<evidence type="ECO:0000256" key="10">
    <source>
        <dbReference type="ARBA" id="ARBA00023157"/>
    </source>
</evidence>
<evidence type="ECO:0000313" key="14">
    <source>
        <dbReference type="Proteomes" id="UP000515369"/>
    </source>
</evidence>
<evidence type="ECO:0000256" key="12">
    <source>
        <dbReference type="SAM" id="Phobius"/>
    </source>
</evidence>
<evidence type="ECO:0000256" key="6">
    <source>
        <dbReference type="ARBA" id="ARBA00023002"/>
    </source>
</evidence>
<dbReference type="GO" id="GO:0016020">
    <property type="term" value="C:membrane"/>
    <property type="evidence" value="ECO:0007669"/>
    <property type="project" value="UniProtKB-SubCell"/>
</dbReference>
<comment type="subcellular location">
    <subcellularLocation>
        <location evidence="1">Membrane</location>
        <topology evidence="1">Multi-pass membrane protein</topology>
    </subcellularLocation>
</comment>
<evidence type="ECO:0000256" key="1">
    <source>
        <dbReference type="ARBA" id="ARBA00004141"/>
    </source>
</evidence>
<dbReference type="InterPro" id="IPR003780">
    <property type="entry name" value="COX15/CtaA_fam"/>
</dbReference>
<dbReference type="RefSeq" id="WP_182459820.1">
    <property type="nucleotide sequence ID" value="NZ_CP059732.1"/>
</dbReference>
<keyword evidence="3 12" id="KW-0812">Transmembrane</keyword>
<evidence type="ECO:0000313" key="13">
    <source>
        <dbReference type="EMBL" id="QMW02514.1"/>
    </source>
</evidence>
<evidence type="ECO:0000256" key="5">
    <source>
        <dbReference type="ARBA" id="ARBA00022989"/>
    </source>
</evidence>
<keyword evidence="7" id="KW-0408">Iron</keyword>
<feature type="transmembrane region" description="Helical" evidence="12">
    <location>
        <begin position="18"/>
        <end position="36"/>
    </location>
</feature>
<dbReference type="GO" id="GO:0046872">
    <property type="term" value="F:metal ion binding"/>
    <property type="evidence" value="ECO:0007669"/>
    <property type="project" value="UniProtKB-KW"/>
</dbReference>
<keyword evidence="8" id="KW-0350">Heme biosynthesis</keyword>
<feature type="transmembrane region" description="Helical" evidence="12">
    <location>
        <begin position="303"/>
        <end position="324"/>
    </location>
</feature>
<evidence type="ECO:0000256" key="9">
    <source>
        <dbReference type="ARBA" id="ARBA00023136"/>
    </source>
</evidence>
<keyword evidence="2" id="KW-1003">Cell membrane</keyword>
<evidence type="ECO:0000256" key="11">
    <source>
        <dbReference type="ARBA" id="ARBA00023444"/>
    </source>
</evidence>
<sequence length="337" mass="37342">MTSSISLINKKEQRFRSLALLTVIAIYLVILAGGIVRGTGSGMGCPDWPKCFGRWVPPTEISQLPANYQEIYGAKLKGEIEFNATKTWIEYANRLVGVLSGFFVFATLLSSITYLRKDKAIFWGSLVAFLLIGVNGWLGSRVVATELAHYMVTIHMLLALVVVFALLFILVRSNVGRLQIDSPKSSSLSWLLFTALIVTLGQIILGTQVRDALDEVVKRLGYSQQDNWIGSLDWRFYVHRSFSLALLIFHVIVVYQLRKTVKGGLVSTLTTALIAVITIEIVSGIIMAYWGVPAFAQPVHLELATILIGLQFSMWLLVTPALIVSGHKSERSRLVEA</sequence>
<organism evidence="13 14">
    <name type="scientific">Spirosoma foliorum</name>
    <dbReference type="NCBI Taxonomy" id="2710596"/>
    <lineage>
        <taxon>Bacteria</taxon>
        <taxon>Pseudomonadati</taxon>
        <taxon>Bacteroidota</taxon>
        <taxon>Cytophagia</taxon>
        <taxon>Cytophagales</taxon>
        <taxon>Cytophagaceae</taxon>
        <taxon>Spirosoma</taxon>
    </lineage>
</organism>
<dbReference type="InterPro" id="IPR050450">
    <property type="entry name" value="COX15/CtaA_HemeA_synthase"/>
</dbReference>
<evidence type="ECO:0000256" key="4">
    <source>
        <dbReference type="ARBA" id="ARBA00022723"/>
    </source>
</evidence>
<feature type="transmembrane region" description="Helical" evidence="12">
    <location>
        <begin position="190"/>
        <end position="209"/>
    </location>
</feature>
<feature type="transmembrane region" description="Helical" evidence="12">
    <location>
        <begin position="95"/>
        <end position="115"/>
    </location>
</feature>
<protein>
    <submittedName>
        <fullName evidence="13">COX15/CtaA family protein</fullName>
    </submittedName>
</protein>
<dbReference type="EMBL" id="CP059732">
    <property type="protein sequence ID" value="QMW02514.1"/>
    <property type="molecule type" value="Genomic_DNA"/>
</dbReference>
<dbReference type="GO" id="GO:0016491">
    <property type="term" value="F:oxidoreductase activity"/>
    <property type="evidence" value="ECO:0007669"/>
    <property type="project" value="UniProtKB-KW"/>
</dbReference>
<feature type="transmembrane region" description="Helical" evidence="12">
    <location>
        <begin position="120"/>
        <end position="138"/>
    </location>
</feature>
<dbReference type="Pfam" id="PF02628">
    <property type="entry name" value="COX15-CtaA"/>
    <property type="match status" value="1"/>
</dbReference>
<dbReference type="PANTHER" id="PTHR35457">
    <property type="entry name" value="HEME A SYNTHASE"/>
    <property type="match status" value="1"/>
</dbReference>
<keyword evidence="10" id="KW-1015">Disulfide bond</keyword>
<keyword evidence="5 12" id="KW-1133">Transmembrane helix</keyword>
<proteinExistence type="predicted"/>
<evidence type="ECO:0000256" key="2">
    <source>
        <dbReference type="ARBA" id="ARBA00022475"/>
    </source>
</evidence>
<accession>A0A7G5GUH2</accession>
<feature type="transmembrane region" description="Helical" evidence="12">
    <location>
        <begin position="150"/>
        <end position="170"/>
    </location>
</feature>
<dbReference type="Proteomes" id="UP000515369">
    <property type="component" value="Chromosome"/>
</dbReference>
<dbReference type="GO" id="GO:0006784">
    <property type="term" value="P:heme A biosynthetic process"/>
    <property type="evidence" value="ECO:0007669"/>
    <property type="project" value="InterPro"/>
</dbReference>
<dbReference type="KEGG" id="sfol:H3H32_32170"/>
<evidence type="ECO:0000256" key="7">
    <source>
        <dbReference type="ARBA" id="ARBA00023004"/>
    </source>
</evidence>
<reference evidence="13 14" key="1">
    <citation type="submission" date="2020-07" db="EMBL/GenBank/DDBJ databases">
        <title>Spirosoma foliorum sp. nov., isolated from the leaves on the Nejang mountain Korea, Republic of.</title>
        <authorList>
            <person name="Ho H."/>
            <person name="Lee Y.-J."/>
            <person name="Nurcahyanto D.-A."/>
            <person name="Kim S.-G."/>
        </authorList>
    </citation>
    <scope>NUCLEOTIDE SEQUENCE [LARGE SCALE GENOMIC DNA]</scope>
    <source>
        <strain evidence="13 14">PL0136</strain>
    </source>
</reference>
<gene>
    <name evidence="13" type="ORF">H3H32_32170</name>
</gene>
<keyword evidence="14" id="KW-1185">Reference proteome</keyword>
<evidence type="ECO:0000256" key="3">
    <source>
        <dbReference type="ARBA" id="ARBA00022692"/>
    </source>
</evidence>
<name>A0A7G5GUH2_9BACT</name>
<comment type="pathway">
    <text evidence="11">Porphyrin-containing compound metabolism.</text>
</comment>
<evidence type="ECO:0000256" key="8">
    <source>
        <dbReference type="ARBA" id="ARBA00023133"/>
    </source>
</evidence>
<dbReference type="PANTHER" id="PTHR35457:SF1">
    <property type="entry name" value="HEME A SYNTHASE"/>
    <property type="match status" value="1"/>
</dbReference>
<feature type="transmembrane region" description="Helical" evidence="12">
    <location>
        <begin position="269"/>
        <end position="291"/>
    </location>
</feature>
<keyword evidence="4" id="KW-0479">Metal-binding</keyword>
<feature type="transmembrane region" description="Helical" evidence="12">
    <location>
        <begin position="237"/>
        <end position="257"/>
    </location>
</feature>
<keyword evidence="9 12" id="KW-0472">Membrane</keyword>
<keyword evidence="6" id="KW-0560">Oxidoreductase</keyword>
<dbReference type="AlphaFoldDB" id="A0A7G5GUH2"/>